<dbReference type="AlphaFoldDB" id="A0A2B4GUI1"/>
<accession>A0A2B4GUI1</accession>
<protein>
    <submittedName>
        <fullName evidence="1">DUF2487 domain-containing protein</fullName>
    </submittedName>
</protein>
<name>A0A2B4GUI1_PRIMG</name>
<organism evidence="1 2">
    <name type="scientific">Priestia megaterium</name>
    <name type="common">Bacillus megaterium</name>
    <dbReference type="NCBI Taxonomy" id="1404"/>
    <lineage>
        <taxon>Bacteria</taxon>
        <taxon>Bacillati</taxon>
        <taxon>Bacillota</taxon>
        <taxon>Bacilli</taxon>
        <taxon>Bacillales</taxon>
        <taxon>Bacillaceae</taxon>
        <taxon>Priestia</taxon>
    </lineage>
</organism>
<dbReference type="Pfam" id="PF10673">
    <property type="entry name" value="DUF2487"/>
    <property type="match status" value="1"/>
</dbReference>
<proteinExistence type="predicted"/>
<evidence type="ECO:0000313" key="1">
    <source>
        <dbReference type="EMBL" id="PES27364.1"/>
    </source>
</evidence>
<dbReference type="InterPro" id="IPR019615">
    <property type="entry name" value="DUF2487"/>
</dbReference>
<dbReference type="Proteomes" id="UP000220341">
    <property type="component" value="Unassembled WGS sequence"/>
</dbReference>
<comment type="caution">
    <text evidence="1">The sequence shown here is derived from an EMBL/GenBank/DDBJ whole genome shotgun (WGS) entry which is preliminary data.</text>
</comment>
<evidence type="ECO:0000313" key="2">
    <source>
        <dbReference type="Proteomes" id="UP000220341"/>
    </source>
</evidence>
<gene>
    <name evidence="1" type="ORF">CN497_28095</name>
</gene>
<sequence length="187" mass="22006">MASFLEKGQSLFLSPYSFWKINKTSFSRLAERRRKLKLQAKEMDVYLQSKSYVDTVLVPLIPIDFGEDLKLTASMSEYTTALTEELERQFKGRVILTPSFTYLKKDGVAAVYETLLRWNEHINDNEVKHLFVLTSDRDWLQFEKEIGAYCIWIPALPLEHIDESHKYTLIHEQVQQLLPIFIEKWSV</sequence>
<dbReference type="EMBL" id="NTYW01000127">
    <property type="protein sequence ID" value="PES27364.1"/>
    <property type="molecule type" value="Genomic_DNA"/>
</dbReference>
<reference evidence="1 2" key="1">
    <citation type="submission" date="2017-09" db="EMBL/GenBank/DDBJ databases">
        <title>Large-scale bioinformatics analysis of Bacillus genomes uncovers conserved roles of natural products in bacterial physiology.</title>
        <authorList>
            <consortium name="Agbiome Team Llc"/>
            <person name="Bleich R.M."/>
            <person name="Kirk G.J."/>
            <person name="Santa Maria K.C."/>
            <person name="Allen S.E."/>
            <person name="Farag S."/>
            <person name="Shank E.A."/>
            <person name="Bowers A."/>
        </authorList>
    </citation>
    <scope>NUCLEOTIDE SEQUENCE [LARGE SCALE GENOMIC DNA]</scope>
    <source>
        <strain evidence="1 2">AFS003013</strain>
    </source>
</reference>